<dbReference type="InterPro" id="IPR045518">
    <property type="entry name" value="2EXR"/>
</dbReference>
<accession>A0A8H4RXW3</accession>
<evidence type="ECO:0000259" key="1">
    <source>
        <dbReference type="Pfam" id="PF20150"/>
    </source>
</evidence>
<name>A0A8H4RXW3_9HELO</name>
<dbReference type="Pfam" id="PF20150">
    <property type="entry name" value="2EXR"/>
    <property type="match status" value="1"/>
</dbReference>
<evidence type="ECO:0000313" key="2">
    <source>
        <dbReference type="EMBL" id="KAF4636954.1"/>
    </source>
</evidence>
<gene>
    <name evidence="2" type="ORF">G7Y89_g1130</name>
</gene>
<dbReference type="EMBL" id="JAAMPI010000042">
    <property type="protein sequence ID" value="KAF4636954.1"/>
    <property type="molecule type" value="Genomic_DNA"/>
</dbReference>
<proteinExistence type="predicted"/>
<keyword evidence="3" id="KW-1185">Reference proteome</keyword>
<feature type="domain" description="2EXR" evidence="1">
    <location>
        <begin position="41"/>
        <end position="163"/>
    </location>
</feature>
<sequence>MEDEDCDFETVIVYNSVFSEYNTFGLDTGAHHPKQTYLDRFLLFPKLPVELRLMIWKLALPNGTRDDGERFFSLRAHHFHHVKPDRHMKIIFSTGEKDICRRAVNYAGHRDAEMLVEEAVNDEMDMRNVTLLKVSRESRGVFLKNFPNSLSTKWGGKAYFNDNTTLHLTNFDFELNRILARAVERGYKLPDFSQIRTLAIRQQIIAPAYEDIQILFMFSGLTTFTFHSAVASKIPHPGPDEGDDRAEYEKEIKEDFKRMKARLVVHKTEVNPAFRIPKFMWLP</sequence>
<reference evidence="2 3" key="1">
    <citation type="submission" date="2020-03" db="EMBL/GenBank/DDBJ databases">
        <title>Draft Genome Sequence of Cudoniella acicularis.</title>
        <authorList>
            <person name="Buettner E."/>
            <person name="Kellner H."/>
        </authorList>
    </citation>
    <scope>NUCLEOTIDE SEQUENCE [LARGE SCALE GENOMIC DNA]</scope>
    <source>
        <strain evidence="2 3">DSM 108380</strain>
    </source>
</reference>
<protein>
    <recommendedName>
        <fullName evidence="1">2EXR domain-containing protein</fullName>
    </recommendedName>
</protein>
<comment type="caution">
    <text evidence="2">The sequence shown here is derived from an EMBL/GenBank/DDBJ whole genome shotgun (WGS) entry which is preliminary data.</text>
</comment>
<dbReference type="AlphaFoldDB" id="A0A8H4RXW3"/>
<organism evidence="2 3">
    <name type="scientific">Cudoniella acicularis</name>
    <dbReference type="NCBI Taxonomy" id="354080"/>
    <lineage>
        <taxon>Eukaryota</taxon>
        <taxon>Fungi</taxon>
        <taxon>Dikarya</taxon>
        <taxon>Ascomycota</taxon>
        <taxon>Pezizomycotina</taxon>
        <taxon>Leotiomycetes</taxon>
        <taxon>Helotiales</taxon>
        <taxon>Tricladiaceae</taxon>
        <taxon>Cudoniella</taxon>
    </lineage>
</organism>
<dbReference type="OrthoDB" id="3469466at2759"/>
<dbReference type="Proteomes" id="UP000566819">
    <property type="component" value="Unassembled WGS sequence"/>
</dbReference>
<evidence type="ECO:0000313" key="3">
    <source>
        <dbReference type="Proteomes" id="UP000566819"/>
    </source>
</evidence>